<gene>
    <name evidence="4" type="ORF">PTZ04_18390</name>
</gene>
<feature type="region of interest" description="Disordered" evidence="1">
    <location>
        <begin position="1283"/>
        <end position="1324"/>
    </location>
</feature>
<evidence type="ECO:0000313" key="4">
    <source>
        <dbReference type="EMBL" id="MDE1472228.1"/>
    </source>
</evidence>
<name>A0ABT5UTG9_EUBLI</name>
<dbReference type="SMART" id="SM00635">
    <property type="entry name" value="BID_2"/>
    <property type="match status" value="1"/>
</dbReference>
<evidence type="ECO:0000313" key="5">
    <source>
        <dbReference type="Proteomes" id="UP001215087"/>
    </source>
</evidence>
<protein>
    <submittedName>
        <fullName evidence="4">Ig-like domain-containing protein</fullName>
    </submittedName>
</protein>
<keyword evidence="2" id="KW-0812">Transmembrane</keyword>
<dbReference type="Proteomes" id="UP001215087">
    <property type="component" value="Unassembled WGS sequence"/>
</dbReference>
<proteinExistence type="predicted"/>
<dbReference type="RefSeq" id="WP_227208792.1">
    <property type="nucleotide sequence ID" value="NZ_JAJCLO010000014.1"/>
</dbReference>
<feature type="transmembrane region" description="Helical" evidence="2">
    <location>
        <begin position="1334"/>
        <end position="1355"/>
    </location>
</feature>
<dbReference type="EMBL" id="JAQSVD010000013">
    <property type="protein sequence ID" value="MDE1472228.1"/>
    <property type="molecule type" value="Genomic_DNA"/>
</dbReference>
<feature type="domain" description="BIG2" evidence="3">
    <location>
        <begin position="571"/>
        <end position="646"/>
    </location>
</feature>
<evidence type="ECO:0000256" key="1">
    <source>
        <dbReference type="SAM" id="MobiDB-lite"/>
    </source>
</evidence>
<dbReference type="SUPFAM" id="SSF49373">
    <property type="entry name" value="Invasin/intimin cell-adhesion fragments"/>
    <property type="match status" value="1"/>
</dbReference>
<feature type="compositionally biased region" description="Pro residues" evidence="1">
    <location>
        <begin position="1288"/>
        <end position="1306"/>
    </location>
</feature>
<sequence>MENYKNSFTKRWLSILLMIVMVLSTFTPFTKAAYAAPAQSTAITDEDLAANAYETYYYTSDMNYTYNGDAVTFIDEAHFIAGDQTYDLKNKKTNITVETADDGTISVSLSDLSYPVGQISGKWNSTAAGGAVNVVYQTDIPGMAEVRSAKLNSAITLSSLSAGTYHLTDGTIYEKANPYSPGYDFGDGKGVVTEGYFGTLPDITIVVGGSEQPVEPDVYLGDKTEAKVYDDFENDIWLQYQQKEMKVGDTANLRPWRVPQIVTDVINNDVARPQFNFEIISGDSISLSTTKTDDKAVVTAEKPGTTVVKVTYDALDYKGQHWDPSSAVNTGYAVYTVGEEGTAAITCSDELTNWRHYDTIYYNEGETTPYNFTVDTTGAESVKVTCNGIEIEGDGNQYTANLENRSNIIGVVTTDAGGKTKSFYRVIDARFIEINIKNKTNEGQPLKAGDTANVSFKGITMPVYKLATIYNPQMGKNATCVTYENDTLGSFKGKCGQWDLATKNSFDVAFDQDGEYTFTSEDGIFCAWWGSELGADITAEGSGEPNLNAPTLQDNFSKLPDFTVSVGESIGVDSIVLDKTELNLSLNESAKLTATIQPENATHPEITWTTSDENVAKVDSAGNVTAVNAGTAEIKAAADGKKATCTIKVRAGTIDEVNKAIAELPKAEAITLRDKTDVEQARLLYDNLSKEDQAKVSDLSKLEAAEAKINELIETPFMFSLNGKLLNVVNTGEETGYRGYVYKVEVPKGTETVQLERYKDIAVMDKSYQTLIPAGQTTVDIETAGYFGRDNIFITNHDMYYYNWFYFEAVAAPDVELKAEVSPDEILPGTEVTVNFTNLEAPVTEKDPVHTMQTKYQTNIPGLAQVASKEAKNQEELINTLTFTIPEDTEPGTYYLTDGCVYKEWGGTLVQGIFWVGKESQEFYKGQMPDIEIVVGDPNAELKAEAQKVTDQINALGEITLDKEDAVKAARSAYDALDKKAKAYVTEETLSVLADAEMKIKDLKPVIGQVTISVERFTIGQGYYKEPVNVALKEGNTCSDIIRGLIGSDNYIGQPNYLSAIKGADLGADKVDVPEYISKYFNGPTTEEALLIGNSDENLGEFDYSQGSGWYYFVNNEAPSVGINDRIPEDGDVIRLQFTLAYGNDLKGDESYIIANKDGLTKALADFNGREDKEALLTDQAVQTAYDNAVAAAQIMGLSQEDTDMAATALNSAVVAVADREAAQNVEDMITALPPADKLTLGDKEVVKAARAAYNGLTEAQRGYVSDDILKLLETAEAQIANLEENPTPTPEPTPTPTPTPTPVPGTNPNGGNGSNGSGTADNTSTGVISDSAAAVWASIAFIAVAAGLTGAVVIRRRGKSE</sequence>
<dbReference type="InterPro" id="IPR027954">
    <property type="entry name" value="Transcobalamin-like_C"/>
</dbReference>
<evidence type="ECO:0000256" key="2">
    <source>
        <dbReference type="SAM" id="Phobius"/>
    </source>
</evidence>
<evidence type="ECO:0000259" key="3">
    <source>
        <dbReference type="SMART" id="SM00635"/>
    </source>
</evidence>
<dbReference type="Gene3D" id="2.60.40.1080">
    <property type="match status" value="1"/>
</dbReference>
<keyword evidence="5" id="KW-1185">Reference proteome</keyword>
<keyword evidence="2" id="KW-0472">Membrane</keyword>
<dbReference type="Pfam" id="PF02368">
    <property type="entry name" value="Big_2"/>
    <property type="match status" value="1"/>
</dbReference>
<dbReference type="InterPro" id="IPR003343">
    <property type="entry name" value="Big_2"/>
</dbReference>
<reference evidence="4 5" key="1">
    <citation type="submission" date="2023-02" db="EMBL/GenBank/DDBJ databases">
        <title>Comparative genome analysis of Eubacterium limosum species.</title>
        <authorList>
            <person name="Bak J.E."/>
        </authorList>
    </citation>
    <scope>NUCLEOTIDE SEQUENCE [LARGE SCALE GENOMIC DNA]</scope>
    <source>
        <strain evidence="4 5">KGMB01548</strain>
    </source>
</reference>
<keyword evidence="2" id="KW-1133">Transmembrane helix</keyword>
<accession>A0ABT5UTG9</accession>
<organism evidence="4 5">
    <name type="scientific">Eubacterium limosum</name>
    <dbReference type="NCBI Taxonomy" id="1736"/>
    <lineage>
        <taxon>Bacteria</taxon>
        <taxon>Bacillati</taxon>
        <taxon>Bacillota</taxon>
        <taxon>Clostridia</taxon>
        <taxon>Eubacteriales</taxon>
        <taxon>Eubacteriaceae</taxon>
        <taxon>Eubacterium</taxon>
    </lineage>
</organism>
<dbReference type="InterPro" id="IPR008964">
    <property type="entry name" value="Invasin/intimin_cell_adhesion"/>
</dbReference>
<dbReference type="Pfam" id="PF14478">
    <property type="entry name" value="DUF4430"/>
    <property type="match status" value="1"/>
</dbReference>
<comment type="caution">
    <text evidence="4">The sequence shown here is derived from an EMBL/GenBank/DDBJ whole genome shotgun (WGS) entry which is preliminary data.</text>
</comment>